<dbReference type="EMBL" id="MEUJ01000005">
    <property type="protein sequence ID" value="OGC39876.1"/>
    <property type="molecule type" value="Genomic_DNA"/>
</dbReference>
<comment type="caution">
    <text evidence="12">The sequence shown here is derived from an EMBL/GenBank/DDBJ whole genome shotgun (WGS) entry which is preliminary data.</text>
</comment>
<feature type="domain" description="Membrane insertase YidC/Oxa/ALB C-terminal" evidence="11">
    <location>
        <begin position="22"/>
        <end position="206"/>
    </location>
</feature>
<dbReference type="AlphaFoldDB" id="A0A1F4U4L1"/>
<keyword evidence="2" id="KW-0813">Transport</keyword>
<protein>
    <recommendedName>
        <fullName evidence="11">Membrane insertase YidC/Oxa/ALB C-terminal domain-containing protein</fullName>
    </recommendedName>
</protein>
<evidence type="ECO:0000256" key="4">
    <source>
        <dbReference type="ARBA" id="ARBA00022692"/>
    </source>
</evidence>
<keyword evidence="8" id="KW-0143">Chaperone</keyword>
<evidence type="ECO:0000313" key="13">
    <source>
        <dbReference type="Proteomes" id="UP000179242"/>
    </source>
</evidence>
<evidence type="ECO:0000313" key="12">
    <source>
        <dbReference type="EMBL" id="OGC39876.1"/>
    </source>
</evidence>
<evidence type="ECO:0000256" key="3">
    <source>
        <dbReference type="ARBA" id="ARBA00022475"/>
    </source>
</evidence>
<dbReference type="GO" id="GO:0032977">
    <property type="term" value="F:membrane insertase activity"/>
    <property type="evidence" value="ECO:0007669"/>
    <property type="project" value="InterPro"/>
</dbReference>
<comment type="similarity">
    <text evidence="9">Belongs to the OXA1/ALB3/YidC family.</text>
</comment>
<evidence type="ECO:0000256" key="8">
    <source>
        <dbReference type="ARBA" id="ARBA00023186"/>
    </source>
</evidence>
<dbReference type="GO" id="GO:0051205">
    <property type="term" value="P:protein insertion into membrane"/>
    <property type="evidence" value="ECO:0007669"/>
    <property type="project" value="TreeGrafter"/>
</dbReference>
<dbReference type="PRINTS" id="PR01900">
    <property type="entry name" value="YIDCPROTEIN"/>
</dbReference>
<name>A0A1F4U4L1_UNCSA</name>
<feature type="transmembrane region" description="Helical" evidence="10">
    <location>
        <begin position="20"/>
        <end position="40"/>
    </location>
</feature>
<dbReference type="NCBIfam" id="TIGR03592">
    <property type="entry name" value="yidC_oxa1_cterm"/>
    <property type="match status" value="1"/>
</dbReference>
<evidence type="ECO:0000256" key="9">
    <source>
        <dbReference type="RuleBase" id="RU003945"/>
    </source>
</evidence>
<keyword evidence="4 9" id="KW-0812">Transmembrane</keyword>
<dbReference type="InterPro" id="IPR047196">
    <property type="entry name" value="YidC_ALB_C"/>
</dbReference>
<feature type="transmembrane region" description="Helical" evidence="10">
    <location>
        <begin position="171"/>
        <end position="194"/>
    </location>
</feature>
<evidence type="ECO:0000259" key="11">
    <source>
        <dbReference type="Pfam" id="PF02096"/>
    </source>
</evidence>
<dbReference type="PANTHER" id="PTHR12428">
    <property type="entry name" value="OXA1"/>
    <property type="match status" value="1"/>
</dbReference>
<accession>A0A1F4U4L1</accession>
<dbReference type="Pfam" id="PF02096">
    <property type="entry name" value="60KD_IMP"/>
    <property type="match status" value="1"/>
</dbReference>
<evidence type="ECO:0000256" key="6">
    <source>
        <dbReference type="ARBA" id="ARBA00022989"/>
    </source>
</evidence>
<feature type="transmembrane region" description="Helical" evidence="10">
    <location>
        <begin position="128"/>
        <end position="151"/>
    </location>
</feature>
<evidence type="ECO:0000256" key="2">
    <source>
        <dbReference type="ARBA" id="ARBA00022448"/>
    </source>
</evidence>
<dbReference type="PANTHER" id="PTHR12428:SF65">
    <property type="entry name" value="CYTOCHROME C OXIDASE ASSEMBLY PROTEIN COX18, MITOCHONDRIAL"/>
    <property type="match status" value="1"/>
</dbReference>
<dbReference type="GO" id="GO:0005886">
    <property type="term" value="C:plasma membrane"/>
    <property type="evidence" value="ECO:0007669"/>
    <property type="project" value="UniProtKB-SubCell"/>
</dbReference>
<dbReference type="InterPro" id="IPR028055">
    <property type="entry name" value="YidC/Oxa/ALB_C"/>
</dbReference>
<feature type="transmembrane region" description="Helical" evidence="10">
    <location>
        <begin position="85"/>
        <end position="108"/>
    </location>
</feature>
<keyword evidence="6 10" id="KW-1133">Transmembrane helix</keyword>
<reference evidence="12 13" key="1">
    <citation type="journal article" date="2016" name="Nat. Commun.">
        <title>Thousands of microbial genomes shed light on interconnected biogeochemical processes in an aquifer system.</title>
        <authorList>
            <person name="Anantharaman K."/>
            <person name="Brown C.T."/>
            <person name="Hug L.A."/>
            <person name="Sharon I."/>
            <person name="Castelle C.J."/>
            <person name="Probst A.J."/>
            <person name="Thomas B.C."/>
            <person name="Singh A."/>
            <person name="Wilkins M.J."/>
            <person name="Karaoz U."/>
            <person name="Brodie E.L."/>
            <person name="Williams K.H."/>
            <person name="Hubbard S.S."/>
            <person name="Banfield J.F."/>
        </authorList>
    </citation>
    <scope>NUCLEOTIDE SEQUENCE [LARGE SCALE GENOMIC DNA]</scope>
</reference>
<dbReference type="InterPro" id="IPR001708">
    <property type="entry name" value="YidC/ALB3/OXA1/COX18"/>
</dbReference>
<evidence type="ECO:0000256" key="1">
    <source>
        <dbReference type="ARBA" id="ARBA00004651"/>
    </source>
</evidence>
<gene>
    <name evidence="12" type="ORF">A2438_05100</name>
</gene>
<dbReference type="CDD" id="cd20070">
    <property type="entry name" value="5TM_YidC_Alb3"/>
    <property type="match status" value="1"/>
</dbReference>
<keyword evidence="5" id="KW-0653">Protein transport</keyword>
<organism evidence="12 13">
    <name type="scientific">candidate division WOR-1 bacterium RIFOXYC2_FULL_46_14</name>
    <dbReference type="NCBI Taxonomy" id="1802587"/>
    <lineage>
        <taxon>Bacteria</taxon>
        <taxon>Bacillati</taxon>
        <taxon>Saganbacteria</taxon>
    </lineage>
</organism>
<evidence type="ECO:0000256" key="10">
    <source>
        <dbReference type="SAM" id="Phobius"/>
    </source>
</evidence>
<dbReference type="Proteomes" id="UP000179242">
    <property type="component" value="Unassembled WGS sequence"/>
</dbReference>
<evidence type="ECO:0000256" key="5">
    <source>
        <dbReference type="ARBA" id="ARBA00022927"/>
    </source>
</evidence>
<comment type="subcellular location">
    <subcellularLocation>
        <location evidence="1">Cell membrane</location>
        <topology evidence="1">Multi-pass membrane protein</topology>
    </subcellularLocation>
    <subcellularLocation>
        <location evidence="9">Membrane</location>
        <topology evidence="9">Multi-pass membrane protein</topology>
    </subcellularLocation>
</comment>
<sequence length="215" mass="24780">MEIITNLMLQGLQFFYSISGNYGLAIMLFTIAVNVVLYPLTLQSTVQMAAFQRIQPLMQEIQKKFKDEPQKLQKEMMELYKKEKVNPFGGCLPTLLKLPFFIGLFMVLQGKEFVAIIADPKVNASFLWIANLAKPDHLFIFPILIGLSTYWMQKTMPTSNVANSQMQMMTYFMPIFLTFICLSFPTGVQIYWLVSNLMAVVQQLWIVHKVMPKRA</sequence>
<evidence type="ECO:0000256" key="7">
    <source>
        <dbReference type="ARBA" id="ARBA00023136"/>
    </source>
</evidence>
<keyword evidence="7 10" id="KW-0472">Membrane</keyword>
<proteinExistence type="inferred from homology"/>
<keyword evidence="3" id="KW-1003">Cell membrane</keyword>
<dbReference type="GO" id="GO:0015031">
    <property type="term" value="P:protein transport"/>
    <property type="evidence" value="ECO:0007669"/>
    <property type="project" value="UniProtKB-KW"/>
</dbReference>